<dbReference type="Pfam" id="PF07039">
    <property type="entry name" value="SGF29_Tudor"/>
    <property type="match status" value="1"/>
</dbReference>
<feature type="region of interest" description="Disordered" evidence="1">
    <location>
        <begin position="65"/>
        <end position="109"/>
    </location>
</feature>
<accession>A0ABR3VUV2</accession>
<evidence type="ECO:0000313" key="3">
    <source>
        <dbReference type="EMBL" id="KAL1845532.1"/>
    </source>
</evidence>
<gene>
    <name evidence="3" type="ORF">VTK73DRAFT_497</name>
</gene>
<dbReference type="PANTHER" id="PTHR21539">
    <property type="entry name" value="SAGA-ASSOCIATED FACTOR 29"/>
    <property type="match status" value="1"/>
</dbReference>
<dbReference type="InterPro" id="IPR010750">
    <property type="entry name" value="SGF29_tudor-like_dom"/>
</dbReference>
<protein>
    <recommendedName>
        <fullName evidence="2">SGF29 C-terminal domain-containing protein</fullName>
    </recommendedName>
</protein>
<sequence>MIPIPPEGAELPELEKGKTVLALYPDSTTFYKAEVTGMDPVTGKVNLRFEGEENSGTLQVVDRRLLDGNDDTTPTPKQPALLPLPTFGNPAGDSSPPPIGPLPRRTTSRRVADWNSLEKSLVSRKTATFVRELVHSRSGGDEKQPFTPAIFSLPSLVSTDQ</sequence>
<proteinExistence type="predicted"/>
<organism evidence="3 4">
    <name type="scientific">Phialemonium thermophilum</name>
    <dbReference type="NCBI Taxonomy" id="223376"/>
    <lineage>
        <taxon>Eukaryota</taxon>
        <taxon>Fungi</taxon>
        <taxon>Dikarya</taxon>
        <taxon>Ascomycota</taxon>
        <taxon>Pezizomycotina</taxon>
        <taxon>Sordariomycetes</taxon>
        <taxon>Sordariomycetidae</taxon>
        <taxon>Cephalothecales</taxon>
        <taxon>Cephalothecaceae</taxon>
        <taxon>Phialemonium</taxon>
    </lineage>
</organism>
<reference evidence="3 4" key="1">
    <citation type="journal article" date="2024" name="Commun. Biol.">
        <title>Comparative genomic analysis of thermophilic fungi reveals convergent evolutionary adaptations and gene losses.</title>
        <authorList>
            <person name="Steindorff A.S."/>
            <person name="Aguilar-Pontes M.V."/>
            <person name="Robinson A.J."/>
            <person name="Andreopoulos B."/>
            <person name="LaButti K."/>
            <person name="Kuo A."/>
            <person name="Mondo S."/>
            <person name="Riley R."/>
            <person name="Otillar R."/>
            <person name="Haridas S."/>
            <person name="Lipzen A."/>
            <person name="Grimwood J."/>
            <person name="Schmutz J."/>
            <person name="Clum A."/>
            <person name="Reid I.D."/>
            <person name="Moisan M.C."/>
            <person name="Butler G."/>
            <person name="Nguyen T.T.M."/>
            <person name="Dewar K."/>
            <person name="Conant G."/>
            <person name="Drula E."/>
            <person name="Henrissat B."/>
            <person name="Hansel C."/>
            <person name="Singer S."/>
            <person name="Hutchinson M.I."/>
            <person name="de Vries R.P."/>
            <person name="Natvig D.O."/>
            <person name="Powell A.J."/>
            <person name="Tsang A."/>
            <person name="Grigoriev I.V."/>
        </authorList>
    </citation>
    <scope>NUCLEOTIDE SEQUENCE [LARGE SCALE GENOMIC DNA]</scope>
    <source>
        <strain evidence="3 4">ATCC 24622</strain>
    </source>
</reference>
<dbReference type="Proteomes" id="UP001586593">
    <property type="component" value="Unassembled WGS sequence"/>
</dbReference>
<keyword evidence="4" id="KW-1185">Reference proteome</keyword>
<dbReference type="EMBL" id="JAZHXJ010001096">
    <property type="protein sequence ID" value="KAL1845532.1"/>
    <property type="molecule type" value="Genomic_DNA"/>
</dbReference>
<evidence type="ECO:0000256" key="1">
    <source>
        <dbReference type="SAM" id="MobiDB-lite"/>
    </source>
</evidence>
<comment type="caution">
    <text evidence="3">The sequence shown here is derived from an EMBL/GenBank/DDBJ whole genome shotgun (WGS) entry which is preliminary data.</text>
</comment>
<dbReference type="PANTHER" id="PTHR21539:SF0">
    <property type="entry name" value="SAGA-ASSOCIATED FACTOR 29"/>
    <property type="match status" value="1"/>
</dbReference>
<dbReference type="Gene3D" id="2.30.30.140">
    <property type="match status" value="1"/>
</dbReference>
<dbReference type="PROSITE" id="PS51518">
    <property type="entry name" value="SGF29_C"/>
    <property type="match status" value="1"/>
</dbReference>
<name>A0ABR3VUV2_9PEZI</name>
<evidence type="ECO:0000259" key="2">
    <source>
        <dbReference type="PROSITE" id="PS51518"/>
    </source>
</evidence>
<dbReference type="InterPro" id="IPR037802">
    <property type="entry name" value="SGF29"/>
</dbReference>
<feature type="domain" description="SGF29 C-terminal" evidence="2">
    <location>
        <begin position="1"/>
        <end position="75"/>
    </location>
</feature>
<evidence type="ECO:0000313" key="4">
    <source>
        <dbReference type="Proteomes" id="UP001586593"/>
    </source>
</evidence>